<dbReference type="EMBL" id="LT630003">
    <property type="protein sequence ID" value="SET60611.1"/>
    <property type="molecule type" value="Genomic_DNA"/>
</dbReference>
<dbReference type="Pfam" id="PF00364">
    <property type="entry name" value="Biotin_lipoyl"/>
    <property type="match status" value="1"/>
</dbReference>
<dbReference type="SUPFAM" id="SSF51230">
    <property type="entry name" value="Single hybrid motif"/>
    <property type="match status" value="1"/>
</dbReference>
<evidence type="ECO:0000256" key="2">
    <source>
        <dbReference type="SAM" id="MobiDB-lite"/>
    </source>
</evidence>
<dbReference type="Gene3D" id="2.40.50.100">
    <property type="match status" value="1"/>
</dbReference>
<dbReference type="InterPro" id="IPR011053">
    <property type="entry name" value="Single_hybrid_motif"/>
</dbReference>
<gene>
    <name evidence="4" type="ORF">SAMN02745906_0631</name>
</gene>
<dbReference type="InterPro" id="IPR050709">
    <property type="entry name" value="Biotin_Carboxyl_Carrier/Decarb"/>
</dbReference>
<dbReference type="Proteomes" id="UP000198970">
    <property type="component" value="Chromosome I"/>
</dbReference>
<proteinExistence type="predicted"/>
<dbReference type="PROSITE" id="PS00188">
    <property type="entry name" value="BIOTIN"/>
    <property type="match status" value="1"/>
</dbReference>
<dbReference type="InterPro" id="IPR001882">
    <property type="entry name" value="Biotin_BS"/>
</dbReference>
<keyword evidence="5" id="KW-1185">Reference proteome</keyword>
<organism evidence="4 5">
    <name type="scientific">Lacrimispora sphenoides JCM 1415</name>
    <dbReference type="NCBI Taxonomy" id="1297793"/>
    <lineage>
        <taxon>Bacteria</taxon>
        <taxon>Bacillati</taxon>
        <taxon>Bacillota</taxon>
        <taxon>Clostridia</taxon>
        <taxon>Lachnospirales</taxon>
        <taxon>Lachnospiraceae</taxon>
        <taxon>Lacrimispora</taxon>
    </lineage>
</organism>
<evidence type="ECO:0000256" key="1">
    <source>
        <dbReference type="ARBA" id="ARBA00023267"/>
    </source>
</evidence>
<protein>
    <submittedName>
        <fullName evidence="4">Biotin-requiring enzyme</fullName>
    </submittedName>
</protein>
<dbReference type="PANTHER" id="PTHR45266:SF3">
    <property type="entry name" value="OXALOACETATE DECARBOXYLASE ALPHA CHAIN"/>
    <property type="match status" value="1"/>
</dbReference>
<sequence>MKNYTITVNGNVYEVTVEEGLTTGAPAAAKMPSVPAPSAPAAPAPSAPKAAPAPAAPAPAAPVKAANVGSEGNLKVAAPMPGKILGLKVNPGQAVKRGDVLVLLEAMKMENEIVAPSDGTVASVNVATGDSVEAGATLATLN</sequence>
<evidence type="ECO:0000313" key="4">
    <source>
        <dbReference type="EMBL" id="SET60611.1"/>
    </source>
</evidence>
<keyword evidence="1" id="KW-0092">Biotin</keyword>
<name>A0ABY1C3G0_9FIRM</name>
<feature type="compositionally biased region" description="Pro residues" evidence="2">
    <location>
        <begin position="34"/>
        <end position="46"/>
    </location>
</feature>
<dbReference type="InterPro" id="IPR000089">
    <property type="entry name" value="Biotin_lipoyl"/>
</dbReference>
<reference evidence="4 5" key="1">
    <citation type="submission" date="2016-10" db="EMBL/GenBank/DDBJ databases">
        <authorList>
            <person name="Varghese N."/>
            <person name="Submissions S."/>
        </authorList>
    </citation>
    <scope>NUCLEOTIDE SEQUENCE [LARGE SCALE GENOMIC DNA]</scope>
    <source>
        <strain evidence="4 5">ATCC 19403</strain>
    </source>
</reference>
<dbReference type="PROSITE" id="PS50968">
    <property type="entry name" value="BIOTINYL_LIPOYL"/>
    <property type="match status" value="1"/>
</dbReference>
<dbReference type="RefSeq" id="WP_054789841.1">
    <property type="nucleotide sequence ID" value="NZ_LT630003.1"/>
</dbReference>
<dbReference type="PANTHER" id="PTHR45266">
    <property type="entry name" value="OXALOACETATE DECARBOXYLASE ALPHA CHAIN"/>
    <property type="match status" value="1"/>
</dbReference>
<feature type="domain" description="Lipoyl-binding" evidence="3">
    <location>
        <begin position="65"/>
        <end position="142"/>
    </location>
</feature>
<feature type="region of interest" description="Disordered" evidence="2">
    <location>
        <begin position="29"/>
        <end position="66"/>
    </location>
</feature>
<evidence type="ECO:0000259" key="3">
    <source>
        <dbReference type="PROSITE" id="PS50968"/>
    </source>
</evidence>
<accession>A0ABY1C3G0</accession>
<dbReference type="CDD" id="cd06850">
    <property type="entry name" value="biotinyl_domain"/>
    <property type="match status" value="1"/>
</dbReference>
<evidence type="ECO:0000313" key="5">
    <source>
        <dbReference type="Proteomes" id="UP000198970"/>
    </source>
</evidence>